<evidence type="ECO:0000313" key="4">
    <source>
        <dbReference type="Proteomes" id="UP000190961"/>
    </source>
</evidence>
<dbReference type="PANTHER" id="PTHR14239">
    <property type="entry name" value="DUDULIN-RELATED"/>
    <property type="match status" value="1"/>
</dbReference>
<dbReference type="GO" id="GO:0052851">
    <property type="term" value="F:ferric-chelate reductase (NADPH) activity"/>
    <property type="evidence" value="ECO:0007669"/>
    <property type="project" value="TreeGrafter"/>
</dbReference>
<dbReference type="EMBL" id="FUZU01000002">
    <property type="protein sequence ID" value="SKC72387.1"/>
    <property type="molecule type" value="Genomic_DNA"/>
</dbReference>
<dbReference type="Proteomes" id="UP000190961">
    <property type="component" value="Unassembled WGS sequence"/>
</dbReference>
<evidence type="ECO:0000256" key="1">
    <source>
        <dbReference type="ARBA" id="ARBA00023002"/>
    </source>
</evidence>
<proteinExistence type="predicted"/>
<sequence>MKIGIIGAGNIGKAFARHAAQAGYTVVISNSRGPESLADIVQEIGHGIQAVTTDEAIQADVIFLAVNWKQVPEVVSNVNQWNGKIVIDPTNAIAFPQFKPLDLGNKTSSEIIAELIPGARVVKAFNTLPAALLAADPNDSNGKRVVFISGNDAEAKNIVKEIANRIGFADIDLGDLSQGGKIQQFGGPLPALNLIKLESKY</sequence>
<dbReference type="OrthoDB" id="9786864at2"/>
<dbReference type="InterPro" id="IPR051267">
    <property type="entry name" value="STEAP_metalloreductase"/>
</dbReference>
<dbReference type="AlphaFoldDB" id="A0A1T5L8N7"/>
<dbReference type="InterPro" id="IPR028939">
    <property type="entry name" value="P5C_Rdtase_cat_N"/>
</dbReference>
<keyword evidence="4" id="KW-1185">Reference proteome</keyword>
<reference evidence="3 4" key="1">
    <citation type="submission" date="2017-02" db="EMBL/GenBank/DDBJ databases">
        <authorList>
            <person name="Peterson S.W."/>
        </authorList>
    </citation>
    <scope>NUCLEOTIDE SEQUENCE [LARGE SCALE GENOMIC DNA]</scope>
    <source>
        <strain evidence="3 4">DSM 25262</strain>
    </source>
</reference>
<keyword evidence="1" id="KW-0560">Oxidoreductase</keyword>
<dbReference type="GO" id="GO:0005886">
    <property type="term" value="C:plasma membrane"/>
    <property type="evidence" value="ECO:0007669"/>
    <property type="project" value="TreeGrafter"/>
</dbReference>
<dbReference type="STRING" id="688867.SAMN05660236_2765"/>
<dbReference type="GO" id="GO:0008823">
    <property type="term" value="F:cupric reductase (NADH) activity"/>
    <property type="evidence" value="ECO:0007669"/>
    <property type="project" value="TreeGrafter"/>
</dbReference>
<gene>
    <name evidence="3" type="ORF">SAMN05660236_2765</name>
</gene>
<dbReference type="InterPro" id="IPR036291">
    <property type="entry name" value="NAD(P)-bd_dom_sf"/>
</dbReference>
<name>A0A1T5L8N7_9BACT</name>
<dbReference type="Gene3D" id="3.40.50.720">
    <property type="entry name" value="NAD(P)-binding Rossmann-like Domain"/>
    <property type="match status" value="1"/>
</dbReference>
<organism evidence="3 4">
    <name type="scientific">Ohtaekwangia koreensis</name>
    <dbReference type="NCBI Taxonomy" id="688867"/>
    <lineage>
        <taxon>Bacteria</taxon>
        <taxon>Pseudomonadati</taxon>
        <taxon>Bacteroidota</taxon>
        <taxon>Cytophagia</taxon>
        <taxon>Cytophagales</taxon>
        <taxon>Fulvivirgaceae</taxon>
        <taxon>Ohtaekwangia</taxon>
    </lineage>
</organism>
<evidence type="ECO:0000313" key="3">
    <source>
        <dbReference type="EMBL" id="SKC72387.1"/>
    </source>
</evidence>
<accession>A0A1T5L8N7</accession>
<evidence type="ECO:0000259" key="2">
    <source>
        <dbReference type="Pfam" id="PF03807"/>
    </source>
</evidence>
<dbReference type="PANTHER" id="PTHR14239:SF0">
    <property type="entry name" value="F420-DEPENDENT NADP REDUCTASE"/>
    <property type="match status" value="1"/>
</dbReference>
<feature type="domain" description="Pyrroline-5-carboxylate reductase catalytic N-terminal" evidence="2">
    <location>
        <begin position="2"/>
        <end position="91"/>
    </location>
</feature>
<dbReference type="SUPFAM" id="SSF51735">
    <property type="entry name" value="NAD(P)-binding Rossmann-fold domains"/>
    <property type="match status" value="1"/>
</dbReference>
<dbReference type="GO" id="GO:0015677">
    <property type="term" value="P:copper ion import"/>
    <property type="evidence" value="ECO:0007669"/>
    <property type="project" value="TreeGrafter"/>
</dbReference>
<dbReference type="Pfam" id="PF03807">
    <property type="entry name" value="F420_oxidored"/>
    <property type="match status" value="1"/>
</dbReference>
<protein>
    <recommendedName>
        <fullName evidence="2">Pyrroline-5-carboxylate reductase catalytic N-terminal domain-containing protein</fullName>
    </recommendedName>
</protein>